<dbReference type="Pfam" id="PF02559">
    <property type="entry name" value="CarD_TRCF_RID"/>
    <property type="match status" value="1"/>
</dbReference>
<evidence type="ECO:0000256" key="2">
    <source>
        <dbReference type="ARBA" id="ARBA00022741"/>
    </source>
</evidence>
<dbReference type="SMART" id="SM00487">
    <property type="entry name" value="DEXDc"/>
    <property type="match status" value="1"/>
</dbReference>
<keyword evidence="1 9" id="KW-0963">Cytoplasm</keyword>
<dbReference type="InterPro" id="IPR047112">
    <property type="entry name" value="RecG/Mfd"/>
</dbReference>
<evidence type="ECO:0000256" key="6">
    <source>
        <dbReference type="ARBA" id="ARBA00022840"/>
    </source>
</evidence>
<dbReference type="HAMAP" id="MF_00969">
    <property type="entry name" value="TRCF"/>
    <property type="match status" value="1"/>
</dbReference>
<dbReference type="GO" id="GO:0004386">
    <property type="term" value="F:helicase activity"/>
    <property type="evidence" value="ECO:0007669"/>
    <property type="project" value="UniProtKB-KW"/>
</dbReference>
<dbReference type="SMART" id="SM00490">
    <property type="entry name" value="HELICc"/>
    <property type="match status" value="1"/>
</dbReference>
<evidence type="ECO:0000313" key="12">
    <source>
        <dbReference type="EMBL" id="QYA09955.1"/>
    </source>
</evidence>
<dbReference type="InterPro" id="IPR014001">
    <property type="entry name" value="Helicase_ATP-bd"/>
</dbReference>
<keyword evidence="4 9" id="KW-0378">Hydrolase</keyword>
<dbReference type="InterPro" id="IPR001650">
    <property type="entry name" value="Helicase_C-like"/>
</dbReference>
<dbReference type="InterPro" id="IPR011545">
    <property type="entry name" value="DEAD/DEAH_box_helicase_dom"/>
</dbReference>
<feature type="domain" description="Helicase C-terminal" evidence="11">
    <location>
        <begin position="750"/>
        <end position="902"/>
    </location>
</feature>
<dbReference type="PANTHER" id="PTHR47964:SF1">
    <property type="entry name" value="ATP-DEPENDENT DNA HELICASE HOMOLOG RECG, CHLOROPLASTIC"/>
    <property type="match status" value="1"/>
</dbReference>
<dbReference type="InterPro" id="IPR005118">
    <property type="entry name" value="TRCF_C"/>
</dbReference>
<keyword evidence="3 9" id="KW-0227">DNA damage</keyword>
<organism evidence="12 13">
    <name type="scientific">Agrobacterium larrymoorei</name>
    <dbReference type="NCBI Taxonomy" id="160699"/>
    <lineage>
        <taxon>Bacteria</taxon>
        <taxon>Pseudomonadati</taxon>
        <taxon>Pseudomonadota</taxon>
        <taxon>Alphaproteobacteria</taxon>
        <taxon>Hyphomicrobiales</taxon>
        <taxon>Rhizobiaceae</taxon>
        <taxon>Rhizobium/Agrobacterium group</taxon>
        <taxon>Agrobacterium</taxon>
    </lineage>
</organism>
<comment type="similarity">
    <text evidence="9">In the C-terminal section; belongs to the helicase family. RecG subfamily.</text>
</comment>
<feature type="domain" description="Helicase ATP-binding" evidence="10">
    <location>
        <begin position="568"/>
        <end position="729"/>
    </location>
</feature>
<keyword evidence="6 9" id="KW-0067">ATP-binding</keyword>
<dbReference type="InterPro" id="IPR041471">
    <property type="entry name" value="UvrB_inter"/>
</dbReference>
<keyword evidence="5 12" id="KW-0347">Helicase</keyword>
<evidence type="ECO:0000256" key="9">
    <source>
        <dbReference type="HAMAP-Rule" id="MF_00969"/>
    </source>
</evidence>
<evidence type="ECO:0000256" key="4">
    <source>
        <dbReference type="ARBA" id="ARBA00022801"/>
    </source>
</evidence>
<evidence type="ECO:0000259" key="10">
    <source>
        <dbReference type="PROSITE" id="PS51192"/>
    </source>
</evidence>
<sequence length="1086" mass="120272">MRVSEYSSFTIPVFPPPVQTNPSLIAAKLVEIMQLTQRPHIFFALTDGTAEQIAKAARLLGPNIDVILLPPWDCLPFDRVAPSKQAMGRRMDALRVWLQPSSIPKLLITSLGAALQPVPPLSVIQDSKITLKVGQLLDRDAFKDFALRTGYVEEALADEPGEFVFREDVFDVFPAGSPVPMRVVLGEDDLIEELRFYHPQTQRTTETVGHMTFGPASELILREISNPADVRSVTVEDQLLHAYDEMPTLFDIIADSFVYLQEGWESKLSELVATIQDATEARGQGTSGAIREPHNFYLKEDRFLEEITRFDRFTIDYSDALPLRAIEGRNRRKALAEFAHHHMLMGKTIVLAGCGQAMDALVLAVEQVSEPITAKDWIVCRSAPPGSALILNCGLDRGFAVGDVHVVTTTDVFGEDIEQVDTSSFLREPHVQLGDLVVHEDHGVGILKTLEMVQLEGIGQDAARLEYRDGASILVPMPEFGKLWRYGSSPETVTLDRLHTGAWAKRRAAIDKDIGNAARHLRRLAKLRRQTTAEIFAPPQKAYAEFVRRFPYSETAHQSSAIRAALQDLSSGTPMNRLVCGDVGFGKTEIALRAAAAVALCGAQVVVIAPTTVLARQHYLTFQRRFAKTHLKVEMLSRVVERKAAKEVKERLASGDVGIVVATQAILAKDVRFARLGLLIIDEEHKFGARDKQSMRSLTPALHVLVMSATPIPRTMQSAMIGIQDVSILATSPSKRRPVRTTLGPYDEASIRVALMREFRRGGQSFIVVPQIEDIDNVYQILSHLVPELSVRIAHGKMKAAAMDEVMVNFGDGDGDILLSTNIIESGLDVPRANTILIWRADRFGLAQLHQLRGRVGRGRTQGSAMLLADDDIAQDTNARLLTIQAHDRLGAGFALSMEDLDMRGAGDIAGSDQAGHMKLLGISLYQKLLERAVLARDKEPTREQHDVAINLGISQTIPEDYVSDGTVRLNLYSRLLRAVDQKALDELEDEFVDRFGELPDEVSTLIRLSRIRIAANQYGVCKIDAGPRGLALSFAAKTSRARIEAMSRVCDCEYRGDRLIFKLSTEDRLRRLSFLEELFGQTAST</sequence>
<reference evidence="12 13" key="1">
    <citation type="submission" date="2021-03" db="EMBL/GenBank/DDBJ databases">
        <title>Rapid diversification of plasmids in a genus of pathogenic and nitrogen fixing bacteria.</title>
        <authorList>
            <person name="Weisberg A.J."/>
            <person name="Miller M."/>
            <person name="Ream W."/>
            <person name="Grunwald N.J."/>
            <person name="Chang J.H."/>
        </authorList>
    </citation>
    <scope>NUCLEOTIDE SEQUENCE [LARGE SCALE GENOMIC DNA]</scope>
    <source>
        <strain evidence="12 13">AF3.44</strain>
    </source>
</reference>
<dbReference type="PANTHER" id="PTHR47964">
    <property type="entry name" value="ATP-DEPENDENT DNA HELICASE HOMOLOG RECG, CHLOROPLASTIC"/>
    <property type="match status" value="1"/>
</dbReference>
<evidence type="ECO:0000256" key="1">
    <source>
        <dbReference type="ARBA" id="ARBA00022490"/>
    </source>
</evidence>
<dbReference type="InterPro" id="IPR004576">
    <property type="entry name" value="Mfd"/>
</dbReference>
<dbReference type="EMBL" id="CP072168">
    <property type="protein sequence ID" value="QYA09955.1"/>
    <property type="molecule type" value="Genomic_DNA"/>
</dbReference>
<dbReference type="Proteomes" id="UP000826513">
    <property type="component" value="Chromosome 2"/>
</dbReference>
<evidence type="ECO:0000313" key="13">
    <source>
        <dbReference type="Proteomes" id="UP000826513"/>
    </source>
</evidence>
<keyword evidence="13" id="KW-1185">Reference proteome</keyword>
<evidence type="ECO:0000256" key="3">
    <source>
        <dbReference type="ARBA" id="ARBA00022763"/>
    </source>
</evidence>
<keyword evidence="7 9" id="KW-0238">DNA-binding</keyword>
<gene>
    <name evidence="9" type="primary">mfd</name>
    <name evidence="12" type="ORF">J5285_21710</name>
</gene>
<keyword evidence="8 9" id="KW-0234">DNA repair</keyword>
<dbReference type="PROSITE" id="PS51194">
    <property type="entry name" value="HELICASE_CTER"/>
    <property type="match status" value="1"/>
</dbReference>
<dbReference type="InterPro" id="IPR003711">
    <property type="entry name" value="CarD-like/TRCF_RID"/>
</dbReference>
<dbReference type="Pfam" id="PF17757">
    <property type="entry name" value="UvrB_inter"/>
    <property type="match status" value="1"/>
</dbReference>
<dbReference type="Pfam" id="PF00270">
    <property type="entry name" value="DEAD"/>
    <property type="match status" value="1"/>
</dbReference>
<dbReference type="SMART" id="SM01058">
    <property type="entry name" value="CarD_TRCF"/>
    <property type="match status" value="1"/>
</dbReference>
<evidence type="ECO:0000256" key="5">
    <source>
        <dbReference type="ARBA" id="ARBA00022806"/>
    </source>
</evidence>
<dbReference type="SMART" id="SM00982">
    <property type="entry name" value="TRCF"/>
    <property type="match status" value="1"/>
</dbReference>
<evidence type="ECO:0000256" key="8">
    <source>
        <dbReference type="ARBA" id="ARBA00023204"/>
    </source>
</evidence>
<dbReference type="RefSeq" id="WP_219276145.1">
    <property type="nucleotide sequence ID" value="NZ_CP072168.1"/>
</dbReference>
<dbReference type="EC" id="3.6.4.-" evidence="9"/>
<name>A0ABX8TAB4_9HYPH</name>
<evidence type="ECO:0000256" key="7">
    <source>
        <dbReference type="ARBA" id="ARBA00023125"/>
    </source>
</evidence>
<keyword evidence="2 9" id="KW-0547">Nucleotide-binding</keyword>
<comment type="similarity">
    <text evidence="9">In the N-terminal section; belongs to the UvrB family.</text>
</comment>
<accession>A0ABX8TAB4</accession>
<dbReference type="Pfam" id="PF00271">
    <property type="entry name" value="Helicase_C"/>
    <property type="match status" value="1"/>
</dbReference>
<proteinExistence type="inferred from homology"/>
<evidence type="ECO:0000259" key="11">
    <source>
        <dbReference type="PROSITE" id="PS51194"/>
    </source>
</evidence>
<comment type="subcellular location">
    <subcellularLocation>
        <location evidence="9">Cytoplasm</location>
    </subcellularLocation>
</comment>
<comment type="function">
    <text evidence="9">Couples transcription and DNA repair by recognizing RNA polymerase (RNAP) stalled at DNA lesions. Mediates ATP-dependent release of RNAP and its truncated transcript from the DNA, and recruitment of nucleotide excision repair machinery to the damaged site.</text>
</comment>
<dbReference type="PROSITE" id="PS51192">
    <property type="entry name" value="HELICASE_ATP_BIND_1"/>
    <property type="match status" value="1"/>
</dbReference>
<dbReference type="Pfam" id="PF03461">
    <property type="entry name" value="TRCF"/>
    <property type="match status" value="1"/>
</dbReference>
<protein>
    <recommendedName>
        <fullName evidence="9">Transcription-repair-coupling factor</fullName>
        <shortName evidence="9">TRCF</shortName>
        <ecNumber evidence="9">3.6.4.-</ecNumber>
    </recommendedName>
</protein>